<protein>
    <recommendedName>
        <fullName evidence="5">Lipoprotein</fullName>
    </recommendedName>
</protein>
<reference evidence="3 4" key="1">
    <citation type="submission" date="2023-06" db="EMBL/GenBank/DDBJ databases">
        <authorList>
            <person name="Oyuntsetseg B."/>
            <person name="Kim S.B."/>
        </authorList>
    </citation>
    <scope>NUCLEOTIDE SEQUENCE [LARGE SCALE GENOMIC DNA]</scope>
    <source>
        <strain evidence="3 4">2-2</strain>
    </source>
</reference>
<dbReference type="RefSeq" id="WP_285456759.1">
    <property type="nucleotide sequence ID" value="NZ_CP127173.1"/>
</dbReference>
<keyword evidence="4" id="KW-1185">Reference proteome</keyword>
<dbReference type="Proteomes" id="UP001227101">
    <property type="component" value="Chromosome"/>
</dbReference>
<feature type="region of interest" description="Disordered" evidence="1">
    <location>
        <begin position="25"/>
        <end position="62"/>
    </location>
</feature>
<evidence type="ECO:0000256" key="1">
    <source>
        <dbReference type="SAM" id="MobiDB-lite"/>
    </source>
</evidence>
<dbReference type="EMBL" id="CP127173">
    <property type="protein sequence ID" value="WIV59251.1"/>
    <property type="molecule type" value="Genomic_DNA"/>
</dbReference>
<keyword evidence="2" id="KW-0732">Signal</keyword>
<feature type="chain" id="PRO_5045859186" description="Lipoprotein" evidence="2">
    <location>
        <begin position="20"/>
        <end position="193"/>
    </location>
</feature>
<evidence type="ECO:0000256" key="2">
    <source>
        <dbReference type="SAM" id="SignalP"/>
    </source>
</evidence>
<evidence type="ECO:0008006" key="5">
    <source>
        <dbReference type="Google" id="ProtNLM"/>
    </source>
</evidence>
<gene>
    <name evidence="3" type="ORF">QP939_11790</name>
</gene>
<evidence type="ECO:0000313" key="4">
    <source>
        <dbReference type="Proteomes" id="UP001227101"/>
    </source>
</evidence>
<organism evidence="3 4">
    <name type="scientific">Amycolatopsis nalaikhensis</name>
    <dbReference type="NCBI Taxonomy" id="715472"/>
    <lineage>
        <taxon>Bacteria</taxon>
        <taxon>Bacillati</taxon>
        <taxon>Actinomycetota</taxon>
        <taxon>Actinomycetes</taxon>
        <taxon>Pseudonocardiales</taxon>
        <taxon>Pseudonocardiaceae</taxon>
        <taxon>Amycolatopsis</taxon>
    </lineage>
</organism>
<sequence length="193" mass="18991">MRPTRFRLRVAVLVLVASAAPLSACTAGSTGPAQGSSASDVVSRLGPVPIPTAAEGAPAPVTASPGHPQLLAMGAPVQVSLPAGVSALLVASGPAVEPPPGGAKPDSRATGTITLTASAAAGTLTVAAHDLQCRDETGTAVALSVVGKDTVTATPGHPGTLTLTGTFHSGGAQINWQQNGHVLAMWDFAVEID</sequence>
<proteinExistence type="predicted"/>
<name>A0ABY8XUJ4_9PSEU</name>
<feature type="signal peptide" evidence="2">
    <location>
        <begin position="1"/>
        <end position="19"/>
    </location>
</feature>
<evidence type="ECO:0000313" key="3">
    <source>
        <dbReference type="EMBL" id="WIV59251.1"/>
    </source>
</evidence>
<accession>A0ABY8XUJ4</accession>
<feature type="compositionally biased region" description="Polar residues" evidence="1">
    <location>
        <begin position="26"/>
        <end position="40"/>
    </location>
</feature>